<dbReference type="RefSeq" id="WP_193186846.1">
    <property type="nucleotide sequence ID" value="NZ_JACVXA010000102.1"/>
</dbReference>
<gene>
    <name evidence="1" type="ORF">ICN82_20175</name>
</gene>
<dbReference type="Proteomes" id="UP000609121">
    <property type="component" value="Unassembled WGS sequence"/>
</dbReference>
<evidence type="ECO:0000313" key="1">
    <source>
        <dbReference type="EMBL" id="MBE3640526.1"/>
    </source>
</evidence>
<dbReference type="InterPro" id="IPR027417">
    <property type="entry name" value="P-loop_NTPase"/>
</dbReference>
<sequence>MRRMVSSPVRQWRLHLGAHKTATTHLQDTLAAHRQALLARDIDYLPVAEARPVLRRNMRPEGLRRKFWSPPVRMLMRRDLERLRRGPATVLLSEEDLLGYTFDQLGDPLYPRLPGLPLIRALGQGGAGLHLFLAVRSLDALIPSAYAQMIRALPPEPGGFDAVRARLDRQPPTWCDLVARLRDALPGAALTVWRYEDWRSHWRALLDRYVGAPAGPYPELPPPASTLSPSPRAVAEAEALDRSLPMAARLREAEAIYARYPAGEAHGRFAPLEPALVARLREAYEADLAEIDRRFPGCLLRFDR</sequence>
<dbReference type="AlphaFoldDB" id="A0A8J6ZFE4"/>
<keyword evidence="2" id="KW-1185">Reference proteome</keyword>
<dbReference type="SUPFAM" id="SSF52540">
    <property type="entry name" value="P-loop containing nucleoside triphosphate hydrolases"/>
    <property type="match status" value="1"/>
</dbReference>
<reference evidence="1" key="1">
    <citation type="submission" date="2020-09" db="EMBL/GenBank/DDBJ databases">
        <title>A novel bacterium of genus Mangrovicoccus, isolated from South China Sea.</title>
        <authorList>
            <person name="Huang H."/>
            <person name="Mo K."/>
            <person name="Hu Y."/>
        </authorList>
    </citation>
    <scope>NUCLEOTIDE SEQUENCE</scope>
    <source>
        <strain evidence="1">HB182678</strain>
    </source>
</reference>
<proteinExistence type="predicted"/>
<name>A0A8J6ZFE4_9RHOB</name>
<protein>
    <submittedName>
        <fullName evidence="1">Uncharacterized protein</fullName>
    </submittedName>
</protein>
<evidence type="ECO:0000313" key="2">
    <source>
        <dbReference type="Proteomes" id="UP000609121"/>
    </source>
</evidence>
<accession>A0A8J6ZFE4</accession>
<organism evidence="1 2">
    <name type="scientific">Mangrovicoccus algicola</name>
    <dbReference type="NCBI Taxonomy" id="2771008"/>
    <lineage>
        <taxon>Bacteria</taxon>
        <taxon>Pseudomonadati</taxon>
        <taxon>Pseudomonadota</taxon>
        <taxon>Alphaproteobacteria</taxon>
        <taxon>Rhodobacterales</taxon>
        <taxon>Paracoccaceae</taxon>
        <taxon>Mangrovicoccus</taxon>
    </lineage>
</organism>
<comment type="caution">
    <text evidence="1">The sequence shown here is derived from an EMBL/GenBank/DDBJ whole genome shotgun (WGS) entry which is preliminary data.</text>
</comment>
<dbReference type="EMBL" id="JACVXA010000102">
    <property type="protein sequence ID" value="MBE3640526.1"/>
    <property type="molecule type" value="Genomic_DNA"/>
</dbReference>